<dbReference type="OrthoDB" id="9795467at2"/>
<sequence length="441" mass="48487">MVGRGRAGRPTRRQFLAGCAGLAAAFGGVSGCSAGSGARSPHTLNVWGGVPPASGPAALIDAFTAAHPGTEVTYTRFVNDDRGNLKLDTALQGGVDIDVYFTYQTKSLALRAESGMMLDVTDRLAAEPELAPFLDRANPTAFWDGDRVRALATAAEPFFVLFNEDARERAGIPLPTRWTVPEFARIAREIRTDGMFGTYEVPETARIALGPDHWFTPEGGSNFSDPHFLEWLELGQHMIRDGVAYPWTEVLARGLDAYQQNAFVSGEFATWVNAPYSLRYLYNAEDYPHDFRVAAAPLPTSVDGTGWNQGQYNNFIMINPRSPRQDLAWDFVRFWVTEGAPHMAVGGKIPTLGNVPQDEMLASLLGPEPDRWFDVDSFRRVLFDDPAQLYVDSELTAYAEIALAVKQQQDLCWIDERSPDDAVASIDAQATAAIGRFREVA</sequence>
<evidence type="ECO:0000313" key="2">
    <source>
        <dbReference type="Proteomes" id="UP000315677"/>
    </source>
</evidence>
<dbReference type="RefSeq" id="WP_142050683.1">
    <property type="nucleotide sequence ID" value="NZ_VFPA01000001.1"/>
</dbReference>
<dbReference type="EMBL" id="VFPA01000001">
    <property type="protein sequence ID" value="TQM15219.1"/>
    <property type="molecule type" value="Genomic_DNA"/>
</dbReference>
<dbReference type="PROSITE" id="PS51257">
    <property type="entry name" value="PROKAR_LIPOPROTEIN"/>
    <property type="match status" value="1"/>
</dbReference>
<accession>A0A543E191</accession>
<dbReference type="InterPro" id="IPR050490">
    <property type="entry name" value="Bact_solute-bd_prot1"/>
</dbReference>
<reference evidence="1 2" key="1">
    <citation type="submission" date="2019-06" db="EMBL/GenBank/DDBJ databases">
        <title>Sequencing the genomes of 1000 actinobacteria strains.</title>
        <authorList>
            <person name="Klenk H.-P."/>
        </authorList>
    </citation>
    <scope>NUCLEOTIDE SEQUENCE [LARGE SCALE GENOMIC DNA]</scope>
    <source>
        <strain evidence="1 2">DSM 45301</strain>
    </source>
</reference>
<dbReference type="SUPFAM" id="SSF53850">
    <property type="entry name" value="Periplasmic binding protein-like II"/>
    <property type="match status" value="1"/>
</dbReference>
<dbReference type="InterPro" id="IPR006059">
    <property type="entry name" value="SBP"/>
</dbReference>
<gene>
    <name evidence="1" type="ORF">FB558_2002</name>
</gene>
<dbReference type="PANTHER" id="PTHR43649:SF12">
    <property type="entry name" value="DIACETYLCHITOBIOSE BINDING PROTEIN DASA"/>
    <property type="match status" value="1"/>
</dbReference>
<keyword evidence="2" id="KW-1185">Reference proteome</keyword>
<comment type="caution">
    <text evidence="1">The sequence shown here is derived from an EMBL/GenBank/DDBJ whole genome shotgun (WGS) entry which is preliminary data.</text>
</comment>
<organism evidence="1 2">
    <name type="scientific">Pseudonocardia kunmingensis</name>
    <dbReference type="NCBI Taxonomy" id="630975"/>
    <lineage>
        <taxon>Bacteria</taxon>
        <taxon>Bacillati</taxon>
        <taxon>Actinomycetota</taxon>
        <taxon>Actinomycetes</taxon>
        <taxon>Pseudonocardiales</taxon>
        <taxon>Pseudonocardiaceae</taxon>
        <taxon>Pseudonocardia</taxon>
    </lineage>
</organism>
<dbReference type="AlphaFoldDB" id="A0A543E191"/>
<dbReference type="PANTHER" id="PTHR43649">
    <property type="entry name" value="ARABINOSE-BINDING PROTEIN-RELATED"/>
    <property type="match status" value="1"/>
</dbReference>
<name>A0A543E191_9PSEU</name>
<dbReference type="InterPro" id="IPR006311">
    <property type="entry name" value="TAT_signal"/>
</dbReference>
<dbReference type="PROSITE" id="PS51318">
    <property type="entry name" value="TAT"/>
    <property type="match status" value="1"/>
</dbReference>
<proteinExistence type="predicted"/>
<dbReference type="Pfam" id="PF01547">
    <property type="entry name" value="SBP_bac_1"/>
    <property type="match status" value="1"/>
</dbReference>
<dbReference type="Proteomes" id="UP000315677">
    <property type="component" value="Unassembled WGS sequence"/>
</dbReference>
<dbReference type="Gene3D" id="3.40.190.10">
    <property type="entry name" value="Periplasmic binding protein-like II"/>
    <property type="match status" value="1"/>
</dbReference>
<protein>
    <submittedName>
        <fullName evidence="1">Carbohydrate ABC transporter substrate-binding protein (CUT1 family)</fullName>
    </submittedName>
</protein>
<evidence type="ECO:0000313" key="1">
    <source>
        <dbReference type="EMBL" id="TQM15219.1"/>
    </source>
</evidence>